<organism evidence="3 4">
    <name type="scientific">Clostridium cadaveris</name>
    <dbReference type="NCBI Taxonomy" id="1529"/>
    <lineage>
        <taxon>Bacteria</taxon>
        <taxon>Bacillati</taxon>
        <taxon>Bacillota</taxon>
        <taxon>Clostridia</taxon>
        <taxon>Eubacteriales</taxon>
        <taxon>Clostridiaceae</taxon>
        <taxon>Clostridium</taxon>
    </lineage>
</organism>
<dbReference type="GO" id="GO:0080120">
    <property type="term" value="P:CAAX-box protein maturation"/>
    <property type="evidence" value="ECO:0007669"/>
    <property type="project" value="UniProtKB-ARBA"/>
</dbReference>
<feature type="domain" description="CAAX prenyl protease 2/Lysostaphin resistance protein A-like" evidence="2">
    <location>
        <begin position="128"/>
        <end position="214"/>
    </location>
</feature>
<accession>A0A316MNC5</accession>
<feature type="transmembrane region" description="Helical" evidence="1">
    <location>
        <begin position="128"/>
        <end position="147"/>
    </location>
</feature>
<dbReference type="GO" id="GO:0008237">
    <property type="term" value="F:metallopeptidase activity"/>
    <property type="evidence" value="ECO:0007669"/>
    <property type="project" value="UniProtKB-KW"/>
</dbReference>
<proteinExistence type="predicted"/>
<dbReference type="EMBL" id="QAMZ01000029">
    <property type="protein sequence ID" value="PWL54020.1"/>
    <property type="molecule type" value="Genomic_DNA"/>
</dbReference>
<keyword evidence="3" id="KW-0482">Metalloprotease</keyword>
<dbReference type="OrthoDB" id="2035856at2"/>
<protein>
    <submittedName>
        <fullName evidence="3">CPBP family intramembrane metalloprotease</fullName>
    </submittedName>
</protein>
<feature type="transmembrane region" description="Helical" evidence="1">
    <location>
        <begin position="88"/>
        <end position="108"/>
    </location>
</feature>
<gene>
    <name evidence="3" type="ORF">DBY38_06385</name>
</gene>
<keyword evidence="3" id="KW-0645">Protease</keyword>
<evidence type="ECO:0000256" key="1">
    <source>
        <dbReference type="SAM" id="Phobius"/>
    </source>
</evidence>
<dbReference type="GO" id="GO:0006508">
    <property type="term" value="P:proteolysis"/>
    <property type="evidence" value="ECO:0007669"/>
    <property type="project" value="UniProtKB-KW"/>
</dbReference>
<feature type="transmembrane region" description="Helical" evidence="1">
    <location>
        <begin position="281"/>
        <end position="302"/>
    </location>
</feature>
<feature type="transmembrane region" description="Helical" evidence="1">
    <location>
        <begin position="159"/>
        <end position="181"/>
    </location>
</feature>
<keyword evidence="3" id="KW-0378">Hydrolase</keyword>
<dbReference type="InterPro" id="IPR003675">
    <property type="entry name" value="Rce1/LyrA-like_dom"/>
</dbReference>
<keyword evidence="1" id="KW-0812">Transmembrane</keyword>
<reference evidence="3 4" key="1">
    <citation type="submission" date="2018-03" db="EMBL/GenBank/DDBJ databases">
        <title>The uncultured portion of the human microbiome is neutrally assembled.</title>
        <authorList>
            <person name="Jeraldo P."/>
            <person name="Boardman L."/>
            <person name="White B.A."/>
            <person name="Nelson H."/>
            <person name="Goldenfeld N."/>
            <person name="Chia N."/>
        </authorList>
    </citation>
    <scope>NUCLEOTIDE SEQUENCE [LARGE SCALE GENOMIC DNA]</scope>
    <source>
        <strain evidence="3">CIM:MAG 903</strain>
    </source>
</reference>
<evidence type="ECO:0000259" key="2">
    <source>
        <dbReference type="Pfam" id="PF02517"/>
    </source>
</evidence>
<dbReference type="Pfam" id="PF02517">
    <property type="entry name" value="Rce1-like"/>
    <property type="match status" value="1"/>
</dbReference>
<sequence>MKVILWNIAIFRRFFLKRRAFLSNIFLLFSLIMVVLLPSKPFKSLDTMTNGNILQFIYIFMPAMIYASMNEDSNENIFKIRKLDKSQLIKIIILSILMIPITTFIANVVSCLLNMNNTPDVYYGKTPLWFILFSVVFIPTICEETFFRGAILHGYQNAGVWKGIITSAFVFGLFHLNLYQFSYTFVLGVVMAASVHYTQSILSSMIIHGVNNLVAVILTLPFTQRYTILNILRDSSLEEISVLLPISIMAMIGVLAILGLLSKDCRAYLPLYEKKEEIVDAPFIVITIFSLSYMGLKMFLILSMT</sequence>
<feature type="transmembrane region" description="Helical" evidence="1">
    <location>
        <begin position="21"/>
        <end position="39"/>
    </location>
</feature>
<dbReference type="PANTHER" id="PTHR36435">
    <property type="entry name" value="SLR1288 PROTEIN"/>
    <property type="match status" value="1"/>
</dbReference>
<evidence type="ECO:0000313" key="4">
    <source>
        <dbReference type="Proteomes" id="UP000246114"/>
    </source>
</evidence>
<dbReference type="AlphaFoldDB" id="A0A316MNC5"/>
<feature type="transmembrane region" description="Helical" evidence="1">
    <location>
        <begin position="201"/>
        <end position="222"/>
    </location>
</feature>
<dbReference type="PANTHER" id="PTHR36435:SF1">
    <property type="entry name" value="CAAX AMINO TERMINAL PROTEASE FAMILY PROTEIN"/>
    <property type="match status" value="1"/>
</dbReference>
<keyword evidence="1" id="KW-1133">Transmembrane helix</keyword>
<comment type="caution">
    <text evidence="3">The sequence shown here is derived from an EMBL/GenBank/DDBJ whole genome shotgun (WGS) entry which is preliminary data.</text>
</comment>
<keyword evidence="1" id="KW-0472">Membrane</keyword>
<feature type="transmembrane region" description="Helical" evidence="1">
    <location>
        <begin position="51"/>
        <end position="67"/>
    </location>
</feature>
<dbReference type="GO" id="GO:0004175">
    <property type="term" value="F:endopeptidase activity"/>
    <property type="evidence" value="ECO:0007669"/>
    <property type="project" value="UniProtKB-ARBA"/>
</dbReference>
<dbReference type="Proteomes" id="UP000246114">
    <property type="component" value="Unassembled WGS sequence"/>
</dbReference>
<dbReference type="InterPro" id="IPR052710">
    <property type="entry name" value="CAAX_protease"/>
</dbReference>
<evidence type="ECO:0000313" key="3">
    <source>
        <dbReference type="EMBL" id="PWL54020.1"/>
    </source>
</evidence>
<name>A0A316MNC5_9CLOT</name>
<feature type="transmembrane region" description="Helical" evidence="1">
    <location>
        <begin position="242"/>
        <end position="261"/>
    </location>
</feature>